<dbReference type="Proteomes" id="UP001159363">
    <property type="component" value="Chromosome X"/>
</dbReference>
<proteinExistence type="predicted"/>
<protein>
    <submittedName>
        <fullName evidence="1">Uncharacterized protein</fullName>
    </submittedName>
</protein>
<keyword evidence="2" id="KW-1185">Reference proteome</keyword>
<comment type="caution">
    <text evidence="1">The sequence shown here is derived from an EMBL/GenBank/DDBJ whole genome shotgun (WGS) entry which is preliminary data.</text>
</comment>
<reference evidence="1 2" key="1">
    <citation type="submission" date="2023-02" db="EMBL/GenBank/DDBJ databases">
        <title>LHISI_Scaffold_Assembly.</title>
        <authorList>
            <person name="Stuart O.P."/>
            <person name="Cleave R."/>
            <person name="Magrath M.J.L."/>
            <person name="Mikheyev A.S."/>
        </authorList>
    </citation>
    <scope>NUCLEOTIDE SEQUENCE [LARGE SCALE GENOMIC DNA]</scope>
    <source>
        <strain evidence="1">Daus_M_001</strain>
        <tissue evidence="1">Leg muscle</tissue>
    </source>
</reference>
<dbReference type="EMBL" id="JARBHB010000004">
    <property type="protein sequence ID" value="KAJ8885685.1"/>
    <property type="molecule type" value="Genomic_DNA"/>
</dbReference>
<name>A0ABQ9HNC3_9NEOP</name>
<gene>
    <name evidence="1" type="ORF">PR048_011883</name>
</gene>
<organism evidence="1 2">
    <name type="scientific">Dryococelus australis</name>
    <dbReference type="NCBI Taxonomy" id="614101"/>
    <lineage>
        <taxon>Eukaryota</taxon>
        <taxon>Metazoa</taxon>
        <taxon>Ecdysozoa</taxon>
        <taxon>Arthropoda</taxon>
        <taxon>Hexapoda</taxon>
        <taxon>Insecta</taxon>
        <taxon>Pterygota</taxon>
        <taxon>Neoptera</taxon>
        <taxon>Polyneoptera</taxon>
        <taxon>Phasmatodea</taxon>
        <taxon>Verophasmatodea</taxon>
        <taxon>Anareolatae</taxon>
        <taxon>Phasmatidae</taxon>
        <taxon>Eurycanthinae</taxon>
        <taxon>Dryococelus</taxon>
    </lineage>
</organism>
<evidence type="ECO:0000313" key="2">
    <source>
        <dbReference type="Proteomes" id="UP001159363"/>
    </source>
</evidence>
<accession>A0ABQ9HNC3</accession>
<evidence type="ECO:0000313" key="1">
    <source>
        <dbReference type="EMBL" id="KAJ8885685.1"/>
    </source>
</evidence>
<sequence>MNLFLAWWKETNVDKYGVMASQNMPARAHSNGRVEVGTAVAELLECSPPTKANRVQSPAGPPSNFCMSESFRTMPLVEGFCRGSPISPALSFRRCSILTSTPSSALMTSLVRAAQVSILAHSGSSGLGSNHTRALGDPALLNRNEMRGKRPPLRVTSRAAGHGSDVHFHLARAVDTGKWSRAETSGDAFRTASRPRHANNIQDVYHGKPRLLVIQRKRRRKHMYGSRSKGSILVKMAEHSHYLVRGSAADKPLLVCIGCLVRKSTTPSNLANHLYHTAVTAVQSNSHQVKAIITTANAD</sequence>